<accession>A0A0C9W3L8</accession>
<evidence type="ECO:0000313" key="2">
    <source>
        <dbReference type="EMBL" id="KIJ45811.1"/>
    </source>
</evidence>
<gene>
    <name evidence="2" type="ORF">M422DRAFT_165945</name>
</gene>
<feature type="domain" description="Helitron helicase-like" evidence="1">
    <location>
        <begin position="4"/>
        <end position="141"/>
    </location>
</feature>
<dbReference type="AlphaFoldDB" id="A0A0C9W3L8"/>
<dbReference type="EMBL" id="KN837110">
    <property type="protein sequence ID" value="KIJ45811.1"/>
    <property type="molecule type" value="Genomic_DNA"/>
</dbReference>
<protein>
    <recommendedName>
        <fullName evidence="1">Helitron helicase-like domain-containing protein</fullName>
    </recommendedName>
</protein>
<dbReference type="Proteomes" id="UP000054279">
    <property type="component" value="Unassembled WGS sequence"/>
</dbReference>
<sequence>MKPHIKHYLSLADNRFQRHISFIFVMMNIIQRRTSFFQCRLAFRRSWFPKVSAALNRISDDALDGMLDKLKKNPHAKPDNDSEKAATELLRYVQYVSKEITGSSAEVNAMREEIWSIIRSGGLPHLYVTINPADFHNPLFQIFA</sequence>
<dbReference type="OrthoDB" id="432234at2759"/>
<dbReference type="InterPro" id="IPR025476">
    <property type="entry name" value="Helitron_helicase-like"/>
</dbReference>
<keyword evidence="3" id="KW-1185">Reference proteome</keyword>
<evidence type="ECO:0000259" key="1">
    <source>
        <dbReference type="Pfam" id="PF14214"/>
    </source>
</evidence>
<proteinExistence type="predicted"/>
<evidence type="ECO:0000313" key="3">
    <source>
        <dbReference type="Proteomes" id="UP000054279"/>
    </source>
</evidence>
<dbReference type="HOGENOM" id="CLU_142960_0_0_1"/>
<reference evidence="2 3" key="1">
    <citation type="submission" date="2014-06" db="EMBL/GenBank/DDBJ databases">
        <title>Evolutionary Origins and Diversification of the Mycorrhizal Mutualists.</title>
        <authorList>
            <consortium name="DOE Joint Genome Institute"/>
            <consortium name="Mycorrhizal Genomics Consortium"/>
            <person name="Kohler A."/>
            <person name="Kuo A."/>
            <person name="Nagy L.G."/>
            <person name="Floudas D."/>
            <person name="Copeland A."/>
            <person name="Barry K.W."/>
            <person name="Cichocki N."/>
            <person name="Veneault-Fourrey C."/>
            <person name="LaButti K."/>
            <person name="Lindquist E.A."/>
            <person name="Lipzen A."/>
            <person name="Lundell T."/>
            <person name="Morin E."/>
            <person name="Murat C."/>
            <person name="Riley R."/>
            <person name="Ohm R."/>
            <person name="Sun H."/>
            <person name="Tunlid A."/>
            <person name="Henrissat B."/>
            <person name="Grigoriev I.V."/>
            <person name="Hibbett D.S."/>
            <person name="Martin F."/>
        </authorList>
    </citation>
    <scope>NUCLEOTIDE SEQUENCE [LARGE SCALE GENOMIC DNA]</scope>
    <source>
        <strain evidence="2 3">SS14</strain>
    </source>
</reference>
<feature type="non-terminal residue" evidence="2">
    <location>
        <position position="144"/>
    </location>
</feature>
<organism evidence="2 3">
    <name type="scientific">Sphaerobolus stellatus (strain SS14)</name>
    <dbReference type="NCBI Taxonomy" id="990650"/>
    <lineage>
        <taxon>Eukaryota</taxon>
        <taxon>Fungi</taxon>
        <taxon>Dikarya</taxon>
        <taxon>Basidiomycota</taxon>
        <taxon>Agaricomycotina</taxon>
        <taxon>Agaricomycetes</taxon>
        <taxon>Phallomycetidae</taxon>
        <taxon>Geastrales</taxon>
        <taxon>Sphaerobolaceae</taxon>
        <taxon>Sphaerobolus</taxon>
    </lineage>
</organism>
<name>A0A0C9W3L8_SPHS4</name>
<dbReference type="Pfam" id="PF14214">
    <property type="entry name" value="Helitron_like_N"/>
    <property type="match status" value="1"/>
</dbReference>